<evidence type="ECO:0000313" key="2">
    <source>
        <dbReference type="Proteomes" id="UP000789525"/>
    </source>
</evidence>
<keyword evidence="2" id="KW-1185">Reference proteome</keyword>
<gene>
    <name evidence="1" type="ORF">ACOLOM_LOCUS11694</name>
</gene>
<name>A0ACA9Q2P8_9GLOM</name>
<feature type="non-terminal residue" evidence="1">
    <location>
        <position position="83"/>
    </location>
</feature>
<comment type="caution">
    <text evidence="1">The sequence shown here is derived from an EMBL/GenBank/DDBJ whole genome shotgun (WGS) entry which is preliminary data.</text>
</comment>
<protein>
    <submittedName>
        <fullName evidence="1">509_t:CDS:1</fullName>
    </submittedName>
</protein>
<dbReference type="Proteomes" id="UP000789525">
    <property type="component" value="Unassembled WGS sequence"/>
</dbReference>
<accession>A0ACA9Q2P8</accession>
<organism evidence="1 2">
    <name type="scientific">Acaulospora colombiana</name>
    <dbReference type="NCBI Taxonomy" id="27376"/>
    <lineage>
        <taxon>Eukaryota</taxon>
        <taxon>Fungi</taxon>
        <taxon>Fungi incertae sedis</taxon>
        <taxon>Mucoromycota</taxon>
        <taxon>Glomeromycotina</taxon>
        <taxon>Glomeromycetes</taxon>
        <taxon>Diversisporales</taxon>
        <taxon>Acaulosporaceae</taxon>
        <taxon>Acaulospora</taxon>
    </lineage>
</organism>
<evidence type="ECO:0000313" key="1">
    <source>
        <dbReference type="EMBL" id="CAG8731931.1"/>
    </source>
</evidence>
<reference evidence="1" key="1">
    <citation type="submission" date="2021-06" db="EMBL/GenBank/DDBJ databases">
        <authorList>
            <person name="Kallberg Y."/>
            <person name="Tangrot J."/>
            <person name="Rosling A."/>
        </authorList>
    </citation>
    <scope>NUCLEOTIDE SEQUENCE</scope>
    <source>
        <strain evidence="1">CL356</strain>
    </source>
</reference>
<proteinExistence type="predicted"/>
<sequence length="83" mass="9776">MWDEQRSEWLIKSLLWIQLLRGVFAEDVWERESVDMPELRFVDTFADRARLVSDMLRTGREDQLGSGLPFEQVMPLERSSSTS</sequence>
<dbReference type="EMBL" id="CAJVPT010043284">
    <property type="protein sequence ID" value="CAG8731931.1"/>
    <property type="molecule type" value="Genomic_DNA"/>
</dbReference>